<feature type="transmembrane region" description="Helical" evidence="3">
    <location>
        <begin position="59"/>
        <end position="81"/>
    </location>
</feature>
<dbReference type="RefSeq" id="WP_078929135.1">
    <property type="nucleotide sequence ID" value="NZ_FUXX01000033.1"/>
</dbReference>
<comment type="catalytic activity">
    <reaction evidence="2">
        <text>2 GTP = 3',3'-c-di-GMP + 2 diphosphate</text>
        <dbReference type="Rhea" id="RHEA:24898"/>
        <dbReference type="ChEBI" id="CHEBI:33019"/>
        <dbReference type="ChEBI" id="CHEBI:37565"/>
        <dbReference type="ChEBI" id="CHEBI:58805"/>
        <dbReference type="EC" id="2.7.7.65"/>
    </reaction>
</comment>
<feature type="transmembrane region" description="Helical" evidence="3">
    <location>
        <begin position="172"/>
        <end position="189"/>
    </location>
</feature>
<dbReference type="InterPro" id="IPR043128">
    <property type="entry name" value="Rev_trsase/Diguanyl_cyclase"/>
</dbReference>
<evidence type="ECO:0000256" key="1">
    <source>
        <dbReference type="ARBA" id="ARBA00012528"/>
    </source>
</evidence>
<dbReference type="InterPro" id="IPR000160">
    <property type="entry name" value="GGDEF_dom"/>
</dbReference>
<feature type="transmembrane region" description="Helical" evidence="3">
    <location>
        <begin position="139"/>
        <end position="160"/>
    </location>
</feature>
<organism evidence="5 6">
    <name type="scientific">Succinivibrio dextrinosolvens DSM 3072</name>
    <dbReference type="NCBI Taxonomy" id="1123324"/>
    <lineage>
        <taxon>Bacteria</taxon>
        <taxon>Pseudomonadati</taxon>
        <taxon>Pseudomonadota</taxon>
        <taxon>Gammaproteobacteria</taxon>
        <taxon>Aeromonadales</taxon>
        <taxon>Succinivibrionaceae</taxon>
        <taxon>Succinivibrio</taxon>
    </lineage>
</organism>
<evidence type="ECO:0000256" key="3">
    <source>
        <dbReference type="SAM" id="Phobius"/>
    </source>
</evidence>
<dbReference type="EC" id="2.7.7.65" evidence="1"/>
<evidence type="ECO:0000313" key="6">
    <source>
        <dbReference type="Proteomes" id="UP000242432"/>
    </source>
</evidence>
<dbReference type="AlphaFoldDB" id="A0A1T4VM70"/>
<keyword evidence="3" id="KW-0472">Membrane</keyword>
<gene>
    <name evidence="5" type="ORF">SAMN02745213_01755</name>
</gene>
<keyword evidence="6" id="KW-1185">Reference proteome</keyword>
<evidence type="ECO:0000256" key="2">
    <source>
        <dbReference type="ARBA" id="ARBA00034247"/>
    </source>
</evidence>
<evidence type="ECO:0000259" key="4">
    <source>
        <dbReference type="PROSITE" id="PS50887"/>
    </source>
</evidence>
<dbReference type="PANTHER" id="PTHR45138">
    <property type="entry name" value="REGULATORY COMPONENTS OF SENSORY TRANSDUCTION SYSTEM"/>
    <property type="match status" value="1"/>
</dbReference>
<keyword evidence="3" id="KW-1133">Transmembrane helix</keyword>
<keyword evidence="3" id="KW-0812">Transmembrane</keyword>
<reference evidence="6" key="1">
    <citation type="submission" date="2017-02" db="EMBL/GenBank/DDBJ databases">
        <authorList>
            <person name="Varghese N."/>
            <person name="Submissions S."/>
        </authorList>
    </citation>
    <scope>NUCLEOTIDE SEQUENCE [LARGE SCALE GENOMIC DNA]</scope>
    <source>
        <strain evidence="6">DSM 3072</strain>
    </source>
</reference>
<dbReference type="PROSITE" id="PS50887">
    <property type="entry name" value="GGDEF"/>
    <property type="match status" value="1"/>
</dbReference>
<feature type="domain" description="GGDEF" evidence="4">
    <location>
        <begin position="245"/>
        <end position="378"/>
    </location>
</feature>
<feature type="transmembrane region" description="Helical" evidence="3">
    <location>
        <begin position="35"/>
        <end position="53"/>
    </location>
</feature>
<dbReference type="SUPFAM" id="SSF55073">
    <property type="entry name" value="Nucleotide cyclase"/>
    <property type="match status" value="1"/>
</dbReference>
<dbReference type="NCBIfam" id="TIGR00254">
    <property type="entry name" value="GGDEF"/>
    <property type="match status" value="1"/>
</dbReference>
<dbReference type="Gene3D" id="3.30.70.270">
    <property type="match status" value="1"/>
</dbReference>
<feature type="transmembrane region" description="Helical" evidence="3">
    <location>
        <begin position="6"/>
        <end position="23"/>
    </location>
</feature>
<dbReference type="Proteomes" id="UP000242432">
    <property type="component" value="Unassembled WGS sequence"/>
</dbReference>
<dbReference type="InterPro" id="IPR050469">
    <property type="entry name" value="Diguanylate_Cyclase"/>
</dbReference>
<accession>A0A1T4VM70</accession>
<dbReference type="CDD" id="cd01949">
    <property type="entry name" value="GGDEF"/>
    <property type="match status" value="1"/>
</dbReference>
<dbReference type="Pfam" id="PF00990">
    <property type="entry name" value="GGDEF"/>
    <property type="match status" value="1"/>
</dbReference>
<sequence>MFLRIELYVILIFISLIILRAYIREHRSVNRDFLLAGLALVIMDIFEIISVFFPFSSYFFMHSIVVGMELILWIYLPYVCLRIIIWRFLGQEFLKDSTVKNLMLLPIFITTMMAVVSPFKNYLFKLNLFGEPIAGDYFFVLDIFVGLYTTAAFAVCVFSAVKEHSFDMRVKISVAGFFVLLLGGIQFIFGYFMSNFYIVAATLSVLFLYVEAQENRIFVDALTGLNNRNRFRMYLSNVMNNYVKVNMYLTYVDIDDFKKINDEYGHIVGDLSLRTVAESMLDLHSKFHYFIARLGGDEFAIISSHTDSSDVDVMIEDIKRTLKKKSEKNLPDISLNLSFGTTSLNQAGKTMNDIIRIADNIMYEQKRENKLKHAEADKAGSE</sequence>
<evidence type="ECO:0000313" key="5">
    <source>
        <dbReference type="EMBL" id="SKA66064.1"/>
    </source>
</evidence>
<name>A0A1T4VM70_9GAMM</name>
<dbReference type="InterPro" id="IPR029787">
    <property type="entry name" value="Nucleotide_cyclase"/>
</dbReference>
<feature type="transmembrane region" description="Helical" evidence="3">
    <location>
        <begin position="102"/>
        <end position="119"/>
    </location>
</feature>
<dbReference type="GO" id="GO:0052621">
    <property type="term" value="F:diguanylate cyclase activity"/>
    <property type="evidence" value="ECO:0007669"/>
    <property type="project" value="UniProtKB-EC"/>
</dbReference>
<proteinExistence type="predicted"/>
<dbReference type="EMBL" id="FUXX01000033">
    <property type="protein sequence ID" value="SKA66064.1"/>
    <property type="molecule type" value="Genomic_DNA"/>
</dbReference>
<dbReference type="SMART" id="SM00267">
    <property type="entry name" value="GGDEF"/>
    <property type="match status" value="1"/>
</dbReference>
<protein>
    <recommendedName>
        <fullName evidence="1">diguanylate cyclase</fullName>
        <ecNumber evidence="1">2.7.7.65</ecNumber>
    </recommendedName>
</protein>
<dbReference type="PANTHER" id="PTHR45138:SF9">
    <property type="entry name" value="DIGUANYLATE CYCLASE DGCM-RELATED"/>
    <property type="match status" value="1"/>
</dbReference>